<dbReference type="PANTHER" id="PTHR33295:SF8">
    <property type="entry name" value="AAA+ ATPASE DOMAIN-CONTAINING PROTEIN"/>
    <property type="match status" value="1"/>
</dbReference>
<name>A0A0S2TDJ0_9GAMM</name>
<reference evidence="3" key="1">
    <citation type="submission" date="2015-10" db="EMBL/GenBank/DDBJ databases">
        <title>Description of Candidatus Tenderia electrophaga gen. nov, sp. nov., an Uncultivated Electroautotroph from a Biocathode Enrichment.</title>
        <authorList>
            <person name="Eddie B.J."/>
            <person name="Malanoski A.P."/>
            <person name="Wang Z."/>
            <person name="Hall R.J."/>
            <person name="Oh S.D."/>
            <person name="Heiner C."/>
            <person name="Lin B."/>
            <person name="Strycharz-Glaven S.M."/>
        </authorList>
    </citation>
    <scope>NUCLEOTIDE SEQUENCE [LARGE SCALE GENOMIC DNA]</scope>
    <source>
        <strain evidence="3">NRL1</strain>
    </source>
</reference>
<dbReference type="Pfam" id="PF13173">
    <property type="entry name" value="AAA_14"/>
    <property type="match status" value="1"/>
</dbReference>
<sequence>MDALLEQIIADFHERPLPQLTRRTVELPALTNKIDTVIGMRRTGKTWFLYQQMQDCMERGIPKECLLYINFDDERLYPMQRDELRRIPETYYRLYPLHKQNTCYFFFDEIQNVDGWEPFVRRLLDSENIQLALTGSSARLLSREIASTLRGRAITTEIFPFSFAEVLTHQGIDHDLFRPPGAEKRALYANRLHQYLLQGGFPEIQGVEAPYRQQILQEYVDVVILRDVIERHGVTNIVPLRYLIRHLLNAPATLFSVNRFHNDLKSQGIAIGKNTLHEYLEYLIDAYLIDTVPIFARSVRRRQVNPRKVYAIDTGLAQAFRHDAHVDRGRLLENMVFTALRRQRLEISYFRSEEGYEVDFHTTSRDGIRQLIQVSETLSNSQTRQRELRALVVAMEQCQLNTATVVTVDEAERIEQHGRLIEVIPAWRWLLTQT</sequence>
<evidence type="ECO:0000259" key="1">
    <source>
        <dbReference type="Pfam" id="PF13173"/>
    </source>
</evidence>
<dbReference type="Pfam" id="PF13635">
    <property type="entry name" value="DUF4143"/>
    <property type="match status" value="1"/>
</dbReference>
<dbReference type="Proteomes" id="UP000055136">
    <property type="component" value="Chromosome"/>
</dbReference>
<dbReference type="SUPFAM" id="SSF52540">
    <property type="entry name" value="P-loop containing nucleoside triphosphate hydrolases"/>
    <property type="match status" value="1"/>
</dbReference>
<dbReference type="InterPro" id="IPR041682">
    <property type="entry name" value="AAA_14"/>
</dbReference>
<protein>
    <submittedName>
        <fullName evidence="3">ATPase</fullName>
    </submittedName>
</protein>
<dbReference type="AlphaFoldDB" id="A0A0S2TDJ0"/>
<evidence type="ECO:0000313" key="3">
    <source>
        <dbReference type="EMBL" id="ALP53222.1"/>
    </source>
</evidence>
<proteinExistence type="predicted"/>
<keyword evidence="4" id="KW-1185">Reference proteome</keyword>
<dbReference type="STRING" id="1748243.Tel_08670"/>
<feature type="domain" description="DUF4143" evidence="2">
    <location>
        <begin position="226"/>
        <end position="374"/>
    </location>
</feature>
<organism evidence="3 4">
    <name type="scientific">Candidatus Tenderia electrophaga</name>
    <dbReference type="NCBI Taxonomy" id="1748243"/>
    <lineage>
        <taxon>Bacteria</taxon>
        <taxon>Pseudomonadati</taxon>
        <taxon>Pseudomonadota</taxon>
        <taxon>Gammaproteobacteria</taxon>
        <taxon>Candidatus Tenderiales</taxon>
        <taxon>Candidatus Tenderiaceae</taxon>
        <taxon>Candidatus Tenderia</taxon>
    </lineage>
</organism>
<gene>
    <name evidence="3" type="ORF">Tel_08670</name>
</gene>
<evidence type="ECO:0000259" key="2">
    <source>
        <dbReference type="Pfam" id="PF13635"/>
    </source>
</evidence>
<dbReference type="PANTHER" id="PTHR33295">
    <property type="entry name" value="ATPASE"/>
    <property type="match status" value="1"/>
</dbReference>
<feature type="domain" description="AAA" evidence="1">
    <location>
        <begin position="32"/>
        <end position="167"/>
    </location>
</feature>
<dbReference type="InterPro" id="IPR027417">
    <property type="entry name" value="P-loop_NTPase"/>
</dbReference>
<dbReference type="InterPro" id="IPR025420">
    <property type="entry name" value="DUF4143"/>
</dbReference>
<accession>A0A0S2TDJ0</accession>
<dbReference type="KEGG" id="tee:Tel_08670"/>
<evidence type="ECO:0000313" key="4">
    <source>
        <dbReference type="Proteomes" id="UP000055136"/>
    </source>
</evidence>
<dbReference type="EMBL" id="CP013099">
    <property type="protein sequence ID" value="ALP53222.1"/>
    <property type="molecule type" value="Genomic_DNA"/>
</dbReference>